<dbReference type="InterPro" id="IPR002942">
    <property type="entry name" value="S4_RNA-bd"/>
</dbReference>
<name>A0A9D1WIZ7_9FIRM</name>
<dbReference type="Gene3D" id="3.30.70.330">
    <property type="match status" value="1"/>
</dbReference>
<organism evidence="3 4">
    <name type="scientific">Candidatus Blautia gallistercoris</name>
    <dbReference type="NCBI Taxonomy" id="2838490"/>
    <lineage>
        <taxon>Bacteria</taxon>
        <taxon>Bacillati</taxon>
        <taxon>Bacillota</taxon>
        <taxon>Clostridia</taxon>
        <taxon>Lachnospirales</taxon>
        <taxon>Lachnospiraceae</taxon>
        <taxon>Blautia</taxon>
    </lineage>
</organism>
<evidence type="ECO:0000259" key="2">
    <source>
        <dbReference type="SMART" id="SM00363"/>
    </source>
</evidence>
<dbReference type="SUPFAM" id="SSF55174">
    <property type="entry name" value="Alpha-L RNA-binding motif"/>
    <property type="match status" value="1"/>
</dbReference>
<evidence type="ECO:0000256" key="1">
    <source>
        <dbReference type="PROSITE-ProRule" id="PRU00182"/>
    </source>
</evidence>
<dbReference type="InterPro" id="IPR036986">
    <property type="entry name" value="S4_RNA-bd_sf"/>
</dbReference>
<protein>
    <submittedName>
        <fullName evidence="3">RNA-binding protein</fullName>
    </submittedName>
</protein>
<dbReference type="Gene3D" id="3.30.1370.160">
    <property type="match status" value="1"/>
</dbReference>
<dbReference type="InterPro" id="IPR012677">
    <property type="entry name" value="Nucleotide-bd_a/b_plait_sf"/>
</dbReference>
<dbReference type="SMART" id="SM00363">
    <property type="entry name" value="S4"/>
    <property type="match status" value="1"/>
</dbReference>
<feature type="domain" description="RNA-binding S4" evidence="2">
    <location>
        <begin position="174"/>
        <end position="230"/>
    </location>
</feature>
<gene>
    <name evidence="3" type="ORF">IAA45_04840</name>
</gene>
<dbReference type="Pfam" id="PF17774">
    <property type="entry name" value="YlmH_RBD"/>
    <property type="match status" value="1"/>
</dbReference>
<proteinExistence type="predicted"/>
<reference evidence="3" key="1">
    <citation type="journal article" date="2021" name="PeerJ">
        <title>Extensive microbial diversity within the chicken gut microbiome revealed by metagenomics and culture.</title>
        <authorList>
            <person name="Gilroy R."/>
            <person name="Ravi A."/>
            <person name="Getino M."/>
            <person name="Pursley I."/>
            <person name="Horton D.L."/>
            <person name="Alikhan N.F."/>
            <person name="Baker D."/>
            <person name="Gharbi K."/>
            <person name="Hall N."/>
            <person name="Watson M."/>
            <person name="Adriaenssens E.M."/>
            <person name="Foster-Nyarko E."/>
            <person name="Jarju S."/>
            <person name="Secka A."/>
            <person name="Antonio M."/>
            <person name="Oren A."/>
            <person name="Chaudhuri R.R."/>
            <person name="La Ragione R."/>
            <person name="Hildebrand F."/>
            <person name="Pallen M.J."/>
        </authorList>
    </citation>
    <scope>NUCLEOTIDE SEQUENCE</scope>
    <source>
        <strain evidence="3">ChiSjej1B19-8411</strain>
    </source>
</reference>
<dbReference type="EMBL" id="DXEX01000110">
    <property type="protein sequence ID" value="HIX59027.1"/>
    <property type="molecule type" value="Genomic_DNA"/>
</dbReference>
<comment type="caution">
    <text evidence="3">The sequence shown here is derived from an EMBL/GenBank/DDBJ whole genome shotgun (WGS) entry which is preliminary data.</text>
</comment>
<dbReference type="PROSITE" id="PS50889">
    <property type="entry name" value="S4"/>
    <property type="match status" value="1"/>
</dbReference>
<evidence type="ECO:0000313" key="3">
    <source>
        <dbReference type="EMBL" id="HIX59027.1"/>
    </source>
</evidence>
<sequence length="250" mass="28119">MTKDDLFSKRIQELANMAYQRGIVMFTDFLNLNELHMVNSRSYRELGITLQTGGGYEFAERQIAAFIPDALSFDWEYPIVCLHVQAKSPRFSEKLSHRDYLGSILGLGLERSVLGDILVEEAGAYVFCLKRMSGYLMENLCSVRHTPVLTTMVTDPEDFPVPHLVPVQGTVASCRLDCLIALAFRASRSSIVPLIEGGQVFVNGRMTTSNGYAPKEGDIISVRKMGRFQFDHVGGTSKKGRQQVFLYRYE</sequence>
<dbReference type="CDD" id="cd00165">
    <property type="entry name" value="S4"/>
    <property type="match status" value="1"/>
</dbReference>
<dbReference type="Pfam" id="PF01479">
    <property type="entry name" value="S4"/>
    <property type="match status" value="1"/>
</dbReference>
<dbReference type="AlphaFoldDB" id="A0A9D1WIZ7"/>
<dbReference type="GO" id="GO:0003723">
    <property type="term" value="F:RNA binding"/>
    <property type="evidence" value="ECO:0007669"/>
    <property type="project" value="UniProtKB-KW"/>
</dbReference>
<accession>A0A9D1WIZ7</accession>
<dbReference type="InterPro" id="IPR040591">
    <property type="entry name" value="RqcP2_RBD"/>
</dbReference>
<dbReference type="Gene3D" id="3.10.290.10">
    <property type="entry name" value="RNA-binding S4 domain"/>
    <property type="match status" value="1"/>
</dbReference>
<dbReference type="Proteomes" id="UP000886817">
    <property type="component" value="Unassembled WGS sequence"/>
</dbReference>
<keyword evidence="1" id="KW-0694">RNA-binding</keyword>
<reference evidence="3" key="2">
    <citation type="submission" date="2021-04" db="EMBL/GenBank/DDBJ databases">
        <authorList>
            <person name="Gilroy R."/>
        </authorList>
    </citation>
    <scope>NUCLEOTIDE SEQUENCE</scope>
    <source>
        <strain evidence="3">ChiSjej1B19-8411</strain>
    </source>
</reference>
<evidence type="ECO:0000313" key="4">
    <source>
        <dbReference type="Proteomes" id="UP000886817"/>
    </source>
</evidence>